<dbReference type="InterPro" id="IPR013520">
    <property type="entry name" value="Ribonucl_H"/>
</dbReference>
<keyword evidence="2" id="KW-0540">Nuclease</keyword>
<dbReference type="OrthoDB" id="448399at2759"/>
<evidence type="ECO:0000256" key="9">
    <source>
        <dbReference type="ARBA" id="ARBA00038042"/>
    </source>
</evidence>
<keyword evidence="5" id="KW-0378">Hydrolase</keyword>
<organism evidence="15 16">
    <name type="scientific">Thinocorus orbignyianus</name>
    <dbReference type="NCBI Taxonomy" id="161742"/>
    <lineage>
        <taxon>Eukaryota</taxon>
        <taxon>Metazoa</taxon>
        <taxon>Chordata</taxon>
        <taxon>Craniata</taxon>
        <taxon>Vertebrata</taxon>
        <taxon>Euteleostomi</taxon>
        <taxon>Archelosauria</taxon>
        <taxon>Archosauria</taxon>
        <taxon>Dinosauria</taxon>
        <taxon>Saurischia</taxon>
        <taxon>Theropoda</taxon>
        <taxon>Coelurosauria</taxon>
        <taxon>Aves</taxon>
        <taxon>Neognathae</taxon>
        <taxon>Neoaves</taxon>
        <taxon>Aequornithes</taxon>
        <taxon>Ciconiiformes</taxon>
        <taxon>Thinocoridae</taxon>
        <taxon>Thinocorus</taxon>
    </lineage>
</organism>
<feature type="compositionally biased region" description="Polar residues" evidence="13">
    <location>
        <begin position="318"/>
        <end position="340"/>
    </location>
</feature>
<keyword evidence="16" id="KW-1185">Reference proteome</keyword>
<name>A0A7L1WYC9_9AVES</name>
<comment type="caution">
    <text evidence="15">The sequence shown here is derived from an EMBL/GenBank/DDBJ whole genome shotgun (WGS) entry which is preliminary data.</text>
</comment>
<feature type="non-terminal residue" evidence="15">
    <location>
        <position position="1"/>
    </location>
</feature>
<evidence type="ECO:0000256" key="7">
    <source>
        <dbReference type="ARBA" id="ARBA00022839"/>
    </source>
</evidence>
<protein>
    <recommendedName>
        <fullName evidence="10">ERI1 exoribonuclease 2</fullName>
    </recommendedName>
    <alternativeName>
        <fullName evidence="11">Exonuclease domain-containing protein 1</fullName>
    </alternativeName>
</protein>
<feature type="non-terminal residue" evidence="15">
    <location>
        <position position="657"/>
    </location>
</feature>
<dbReference type="GO" id="GO:0003676">
    <property type="term" value="F:nucleic acid binding"/>
    <property type="evidence" value="ECO:0007669"/>
    <property type="project" value="InterPro"/>
</dbReference>
<dbReference type="PANTHER" id="PTHR23044">
    <property type="entry name" value="3'-5' EXONUCLEASE ERI1-RELATED"/>
    <property type="match status" value="1"/>
</dbReference>
<dbReference type="GO" id="GO:0008270">
    <property type="term" value="F:zinc ion binding"/>
    <property type="evidence" value="ECO:0007669"/>
    <property type="project" value="UniProtKB-KW"/>
</dbReference>
<keyword evidence="7" id="KW-0269">Exonuclease</keyword>
<evidence type="ECO:0000256" key="5">
    <source>
        <dbReference type="ARBA" id="ARBA00022801"/>
    </source>
</evidence>
<dbReference type="Gene3D" id="3.30.420.10">
    <property type="entry name" value="Ribonuclease H-like superfamily/Ribonuclease H"/>
    <property type="match status" value="1"/>
</dbReference>
<dbReference type="CDD" id="cd06133">
    <property type="entry name" value="ERI-1_3'hExo_like"/>
    <property type="match status" value="1"/>
</dbReference>
<feature type="compositionally biased region" description="Polar residues" evidence="13">
    <location>
        <begin position="299"/>
        <end position="308"/>
    </location>
</feature>
<keyword evidence="3" id="KW-0479">Metal-binding</keyword>
<comment type="similarity">
    <text evidence="9">Belongs to the ERI2 family.</text>
</comment>
<sequence length="657" mass="72154">FGYLIVLDFEATCWREAGPRRPEIIEFPAVLLNTSTGEIESEFHMYVQPQEHPILSEFCTELTGITQNQADEGVPLNICLSQFLKWIQKIQKEKRVIFSSDIPSHATSEAKPCTFVTWTDWDLGVCLHCECKRKQLRKPDIFNSWIDLKATYRAFYNRKPKGLSGALQDLGIAFAGREHSGLDDSRNTARLAWRLICDGCVLKVTKSLDKAHSKNNLIFRTRTINFTDKTPLGSNSRPETSRDGTCQTNSLAEKNHNNIAGIKINSNLEIEAQQPTCSSSFADVHIAPSSRSRTEPPAQAQSSLTASTDRFPVPLEQAQRSHSAAPTGIQQGLSHRQPLSTGRYGPPAQGSGLVLVSTTIPSVNISNEDISTSSDCLSLLTDWEDVALIPESQVEQNSGSVQVKDDSSTDILTVFEEKTVSEQSAVVCSDNQSLEKTVTPVEPLKSIVYKSPDTTIFSVKTVQRQTSNFSAFKLPSAKVNAIPARSALTGNDSTPSEVPKRKPTSPKMFPPAKKQSFAIYHEKTASFDHSLPSRSSNLAKVSPTILNSTANLNQSVRALKKGKPTPPLCNCGRRAKKLYVSNDGPNHGRAFFCCPVGRHEGNMKGCGYFKWESALLKQKSSGLTLNTDTATSLGACTSNLGNSSNKKYFCLRPSMRT</sequence>
<evidence type="ECO:0000256" key="1">
    <source>
        <dbReference type="ARBA" id="ARBA00001946"/>
    </source>
</evidence>
<dbReference type="PROSITE" id="PS51999">
    <property type="entry name" value="ZF_GRF"/>
    <property type="match status" value="1"/>
</dbReference>
<feature type="domain" description="GRF-type" evidence="14">
    <location>
        <begin position="569"/>
        <end position="615"/>
    </location>
</feature>
<accession>A0A7L1WYC9</accession>
<dbReference type="PANTHER" id="PTHR23044:SF61">
    <property type="entry name" value="3'-5' EXORIBONUCLEASE 1-RELATED"/>
    <property type="match status" value="1"/>
</dbReference>
<evidence type="ECO:0000256" key="2">
    <source>
        <dbReference type="ARBA" id="ARBA00022722"/>
    </source>
</evidence>
<dbReference type="InterPro" id="IPR010666">
    <property type="entry name" value="Znf_GRF"/>
</dbReference>
<dbReference type="Pfam" id="PF06839">
    <property type="entry name" value="Zn_ribbon_GRF"/>
    <property type="match status" value="1"/>
</dbReference>
<feature type="region of interest" description="Disordered" evidence="13">
    <location>
        <begin position="228"/>
        <end position="252"/>
    </location>
</feature>
<dbReference type="FunFam" id="3.30.420.10:FF:000062">
    <property type="entry name" value="ERI1 exoribonuclease 2 isoform X1"/>
    <property type="match status" value="1"/>
</dbReference>
<evidence type="ECO:0000256" key="4">
    <source>
        <dbReference type="ARBA" id="ARBA00022771"/>
    </source>
</evidence>
<dbReference type="InterPro" id="IPR051274">
    <property type="entry name" value="3-5_Exoribonuclease"/>
</dbReference>
<dbReference type="InterPro" id="IPR012337">
    <property type="entry name" value="RNaseH-like_sf"/>
</dbReference>
<evidence type="ECO:0000256" key="13">
    <source>
        <dbReference type="SAM" id="MobiDB-lite"/>
    </source>
</evidence>
<evidence type="ECO:0000256" key="8">
    <source>
        <dbReference type="ARBA" id="ARBA00022842"/>
    </source>
</evidence>
<proteinExistence type="inferred from homology"/>
<evidence type="ECO:0000256" key="3">
    <source>
        <dbReference type="ARBA" id="ARBA00022723"/>
    </source>
</evidence>
<comment type="cofactor">
    <cofactor evidence="1">
        <name>Mg(2+)</name>
        <dbReference type="ChEBI" id="CHEBI:18420"/>
    </cofactor>
</comment>
<dbReference type="InterPro" id="IPR047201">
    <property type="entry name" value="ERI-1_3'hExo-like"/>
</dbReference>
<dbReference type="GO" id="GO:0000175">
    <property type="term" value="F:3'-5'-RNA exonuclease activity"/>
    <property type="evidence" value="ECO:0007669"/>
    <property type="project" value="InterPro"/>
</dbReference>
<evidence type="ECO:0000259" key="14">
    <source>
        <dbReference type="PROSITE" id="PS51999"/>
    </source>
</evidence>
<feature type="region of interest" description="Disordered" evidence="13">
    <location>
        <begin position="286"/>
        <end position="346"/>
    </location>
</feature>
<reference evidence="15 16" key="1">
    <citation type="submission" date="2019-09" db="EMBL/GenBank/DDBJ databases">
        <title>Bird 10,000 Genomes (B10K) Project - Family phase.</title>
        <authorList>
            <person name="Zhang G."/>
        </authorList>
    </citation>
    <scope>NUCLEOTIDE SEQUENCE [LARGE SCALE GENOMIC DNA]</scope>
    <source>
        <strain evidence="15">B10K-DU-002-47</strain>
        <tissue evidence="15">Muscle</tissue>
    </source>
</reference>
<evidence type="ECO:0000256" key="12">
    <source>
        <dbReference type="PROSITE-ProRule" id="PRU01343"/>
    </source>
</evidence>
<keyword evidence="8" id="KW-0460">Magnesium</keyword>
<dbReference type="Pfam" id="PF00929">
    <property type="entry name" value="RNase_T"/>
    <property type="match status" value="1"/>
</dbReference>
<gene>
    <name evidence="15" type="primary">Eri2</name>
    <name evidence="15" type="ORF">THIORB_R04629</name>
</gene>
<dbReference type="InterPro" id="IPR036397">
    <property type="entry name" value="RNaseH_sf"/>
</dbReference>
<dbReference type="SMART" id="SM00479">
    <property type="entry name" value="EXOIII"/>
    <property type="match status" value="1"/>
</dbReference>
<evidence type="ECO:0000256" key="6">
    <source>
        <dbReference type="ARBA" id="ARBA00022833"/>
    </source>
</evidence>
<evidence type="ECO:0000256" key="10">
    <source>
        <dbReference type="ARBA" id="ARBA00068097"/>
    </source>
</evidence>
<dbReference type="AlphaFoldDB" id="A0A7L1WYC9"/>
<dbReference type="EMBL" id="VXBW01000378">
    <property type="protein sequence ID" value="NXP02843.1"/>
    <property type="molecule type" value="Genomic_DNA"/>
</dbReference>
<keyword evidence="4 12" id="KW-0863">Zinc-finger</keyword>
<keyword evidence="6" id="KW-0862">Zinc</keyword>
<evidence type="ECO:0000256" key="11">
    <source>
        <dbReference type="ARBA" id="ARBA00083876"/>
    </source>
</evidence>
<evidence type="ECO:0000313" key="16">
    <source>
        <dbReference type="Proteomes" id="UP000565698"/>
    </source>
</evidence>
<dbReference type="SUPFAM" id="SSF53098">
    <property type="entry name" value="Ribonuclease H-like"/>
    <property type="match status" value="1"/>
</dbReference>
<evidence type="ECO:0000313" key="15">
    <source>
        <dbReference type="EMBL" id="NXP02843.1"/>
    </source>
</evidence>
<feature type="region of interest" description="Disordered" evidence="13">
    <location>
        <begin position="486"/>
        <end position="510"/>
    </location>
</feature>
<dbReference type="Proteomes" id="UP000565698">
    <property type="component" value="Unassembled WGS sequence"/>
</dbReference>